<dbReference type="Proteomes" id="UP000832011">
    <property type="component" value="Chromosome"/>
</dbReference>
<evidence type="ECO:0000256" key="1">
    <source>
        <dbReference type="SAM" id="SignalP"/>
    </source>
</evidence>
<accession>A0ABY4E2F8</accession>
<gene>
    <name evidence="2" type="ORF">LVJ82_02965</name>
</gene>
<reference evidence="2 3" key="1">
    <citation type="journal article" date="2022" name="Res Sq">
        <title>Evolution of multicellular longitudinally dividing oral cavity symbionts (Neisseriaceae).</title>
        <authorList>
            <person name="Nyongesa S."/>
            <person name="Weber P."/>
            <person name="Bernet E."/>
            <person name="Pullido F."/>
            <person name="Nieckarz M."/>
            <person name="Delaby M."/>
            <person name="Nieves C."/>
            <person name="Viehboeck T."/>
            <person name="Krause N."/>
            <person name="Rivera-Millot A."/>
            <person name="Nakamura A."/>
            <person name="Vischer N."/>
            <person name="VanNieuwenhze M."/>
            <person name="Brun Y."/>
            <person name="Cava F."/>
            <person name="Bulgheresi S."/>
            <person name="Veyrier F."/>
        </authorList>
    </citation>
    <scope>NUCLEOTIDE SEQUENCE [LARGE SCALE GENOMIC DNA]</scope>
    <source>
        <strain evidence="2 3">SN4</strain>
    </source>
</reference>
<feature type="chain" id="PRO_5045542894" evidence="1">
    <location>
        <begin position="22"/>
        <end position="158"/>
    </location>
</feature>
<evidence type="ECO:0000313" key="3">
    <source>
        <dbReference type="Proteomes" id="UP000832011"/>
    </source>
</evidence>
<keyword evidence="3" id="KW-1185">Reference proteome</keyword>
<sequence>MQWFKTVVVASVLGSSALVQAQTWQVCTWDVEVTRTAKPWQNVDVVTQTKFNSGEIAAMEVDNERRGWELTGRFLRTNGPYTEPCAYANGTSQRMVVWPSYEHADKMPPQDLLFQAGDVLTVTQYVTEADVDKRQLSSDEFELQAVQLNSDVYSRELP</sequence>
<keyword evidence="1" id="KW-0732">Signal</keyword>
<organism evidence="2 3">
    <name type="scientific">Vitreoscilla massiliensis</name>
    <dbReference type="NCBI Taxonomy" id="1689272"/>
    <lineage>
        <taxon>Bacteria</taxon>
        <taxon>Pseudomonadati</taxon>
        <taxon>Pseudomonadota</taxon>
        <taxon>Betaproteobacteria</taxon>
        <taxon>Neisseriales</taxon>
        <taxon>Neisseriaceae</taxon>
        <taxon>Vitreoscilla</taxon>
    </lineage>
</organism>
<protein>
    <submittedName>
        <fullName evidence="2">Uncharacterized protein</fullName>
    </submittedName>
</protein>
<dbReference type="EMBL" id="CP091511">
    <property type="protein sequence ID" value="UOO89963.1"/>
    <property type="molecule type" value="Genomic_DNA"/>
</dbReference>
<proteinExistence type="predicted"/>
<feature type="signal peptide" evidence="1">
    <location>
        <begin position="1"/>
        <end position="21"/>
    </location>
</feature>
<evidence type="ECO:0000313" key="2">
    <source>
        <dbReference type="EMBL" id="UOO89963.1"/>
    </source>
</evidence>
<dbReference type="RefSeq" id="WP_058356131.1">
    <property type="nucleotide sequence ID" value="NZ_CABKVG010000008.1"/>
</dbReference>
<name>A0ABY4E2F8_9NEIS</name>